<dbReference type="EMBL" id="JH000002">
    <property type="protein sequence ID" value="EGV92508.1"/>
    <property type="molecule type" value="Genomic_DNA"/>
</dbReference>
<proteinExistence type="predicted"/>
<keyword evidence="1" id="KW-0732">Signal</keyword>
<sequence>MTLSLVLFKLSIYKCSVFSVRSPNMTSKCFMVCWEGNFKINSFLKRLSAKVIHKGPFLELVFSAGLTFAALGRSHITLALEEACQALRA</sequence>
<evidence type="ECO:0000256" key="1">
    <source>
        <dbReference type="SAM" id="SignalP"/>
    </source>
</evidence>
<dbReference type="AlphaFoldDB" id="G3GRA8"/>
<evidence type="ECO:0000313" key="2">
    <source>
        <dbReference type="EMBL" id="EGV92508.1"/>
    </source>
</evidence>
<organism evidence="2 3">
    <name type="scientific">Cricetulus griseus</name>
    <name type="common">Chinese hamster</name>
    <name type="synonym">Cricetulus barabensis griseus</name>
    <dbReference type="NCBI Taxonomy" id="10029"/>
    <lineage>
        <taxon>Eukaryota</taxon>
        <taxon>Metazoa</taxon>
        <taxon>Chordata</taxon>
        <taxon>Craniata</taxon>
        <taxon>Vertebrata</taxon>
        <taxon>Euteleostomi</taxon>
        <taxon>Mammalia</taxon>
        <taxon>Eutheria</taxon>
        <taxon>Euarchontoglires</taxon>
        <taxon>Glires</taxon>
        <taxon>Rodentia</taxon>
        <taxon>Myomorpha</taxon>
        <taxon>Muroidea</taxon>
        <taxon>Cricetidae</taxon>
        <taxon>Cricetinae</taxon>
        <taxon>Cricetulus</taxon>
    </lineage>
</organism>
<protein>
    <submittedName>
        <fullName evidence="2">Uncharacterized protein</fullName>
    </submittedName>
</protein>
<name>G3GRA8_CRIGR</name>
<feature type="signal peptide" evidence="1">
    <location>
        <begin position="1"/>
        <end position="19"/>
    </location>
</feature>
<evidence type="ECO:0000313" key="3">
    <source>
        <dbReference type="Proteomes" id="UP000001075"/>
    </source>
</evidence>
<reference evidence="3" key="1">
    <citation type="journal article" date="2011" name="Nat. Biotechnol.">
        <title>The genomic sequence of the Chinese hamster ovary (CHO)-K1 cell line.</title>
        <authorList>
            <person name="Xu X."/>
            <person name="Nagarajan H."/>
            <person name="Lewis N.E."/>
            <person name="Pan S."/>
            <person name="Cai Z."/>
            <person name="Liu X."/>
            <person name="Chen W."/>
            <person name="Xie M."/>
            <person name="Wang W."/>
            <person name="Hammond S."/>
            <person name="Andersen M.R."/>
            <person name="Neff N."/>
            <person name="Passarelli B."/>
            <person name="Koh W."/>
            <person name="Fan H.C."/>
            <person name="Wang J."/>
            <person name="Gui Y."/>
            <person name="Lee K.H."/>
            <person name="Betenbaugh M.J."/>
            <person name="Quake S.R."/>
            <person name="Famili I."/>
            <person name="Palsson B.O."/>
            <person name="Wang J."/>
        </authorList>
    </citation>
    <scope>NUCLEOTIDE SEQUENCE [LARGE SCALE GENOMIC DNA]</scope>
    <source>
        <strain evidence="3">CHO K1 cell line</strain>
    </source>
</reference>
<accession>G3GRA8</accession>
<dbReference type="InParanoid" id="G3GRA8"/>
<feature type="chain" id="PRO_5003443721" evidence="1">
    <location>
        <begin position="20"/>
        <end position="89"/>
    </location>
</feature>
<gene>
    <name evidence="2" type="ORF">I79_000051</name>
</gene>
<dbReference type="Proteomes" id="UP000001075">
    <property type="component" value="Unassembled WGS sequence"/>
</dbReference>